<gene>
    <name evidence="1" type="ORF">H4W80_002857</name>
</gene>
<proteinExistence type="predicted"/>
<reference evidence="1 2" key="1">
    <citation type="submission" date="2020-10" db="EMBL/GenBank/DDBJ databases">
        <title>Sequencing the genomes of 1000 actinobacteria strains.</title>
        <authorList>
            <person name="Klenk H.-P."/>
        </authorList>
    </citation>
    <scope>NUCLEOTIDE SEQUENCE [LARGE SCALE GENOMIC DNA]</scope>
    <source>
        <strain evidence="1 2">DSM 43173</strain>
    </source>
</reference>
<evidence type="ECO:0000313" key="2">
    <source>
        <dbReference type="Proteomes" id="UP000633509"/>
    </source>
</evidence>
<sequence length="34" mass="3664">MECAGFLRLRIGGLLHSLPTASLQVDLPANARRS</sequence>
<organism evidence="1 2">
    <name type="scientific">Nonomuraea angiospora</name>
    <dbReference type="NCBI Taxonomy" id="46172"/>
    <lineage>
        <taxon>Bacteria</taxon>
        <taxon>Bacillati</taxon>
        <taxon>Actinomycetota</taxon>
        <taxon>Actinomycetes</taxon>
        <taxon>Streptosporangiales</taxon>
        <taxon>Streptosporangiaceae</taxon>
        <taxon>Nonomuraea</taxon>
    </lineage>
</organism>
<keyword evidence="2" id="KW-1185">Reference proteome</keyword>
<dbReference type="EMBL" id="JADBEK010000001">
    <property type="protein sequence ID" value="MBE1584599.1"/>
    <property type="molecule type" value="Genomic_DNA"/>
</dbReference>
<evidence type="ECO:0000313" key="1">
    <source>
        <dbReference type="EMBL" id="MBE1584599.1"/>
    </source>
</evidence>
<protein>
    <submittedName>
        <fullName evidence="1">Uncharacterized protein</fullName>
    </submittedName>
</protein>
<comment type="caution">
    <text evidence="1">The sequence shown here is derived from an EMBL/GenBank/DDBJ whole genome shotgun (WGS) entry which is preliminary data.</text>
</comment>
<accession>A0ABR9LVC9</accession>
<dbReference type="Proteomes" id="UP000633509">
    <property type="component" value="Unassembled WGS sequence"/>
</dbReference>
<name>A0ABR9LVC9_9ACTN</name>